<comment type="caution">
    <text evidence="11">The sequence shown here is derived from an EMBL/GenBank/DDBJ whole genome shotgun (WGS) entry which is preliminary data.</text>
</comment>
<organism evidence="11 12">
    <name type="scientific">Emticicia aquatilis</name>
    <dbReference type="NCBI Taxonomy" id="1537369"/>
    <lineage>
        <taxon>Bacteria</taxon>
        <taxon>Pseudomonadati</taxon>
        <taxon>Bacteroidota</taxon>
        <taxon>Cytophagia</taxon>
        <taxon>Cytophagales</taxon>
        <taxon>Leadbetterellaceae</taxon>
        <taxon>Emticicia</taxon>
    </lineage>
</organism>
<dbReference type="InterPro" id="IPR011066">
    <property type="entry name" value="MscS_channel_C_sf"/>
</dbReference>
<dbReference type="Gene3D" id="2.30.30.60">
    <property type="match status" value="1"/>
</dbReference>
<dbReference type="InterPro" id="IPR049278">
    <property type="entry name" value="MS_channel_C"/>
</dbReference>
<accession>A0A917DLI5</accession>
<dbReference type="Pfam" id="PF21088">
    <property type="entry name" value="MS_channel_1st"/>
    <property type="match status" value="1"/>
</dbReference>
<dbReference type="Pfam" id="PF05552">
    <property type="entry name" value="MS_channel_1st_1"/>
    <property type="match status" value="1"/>
</dbReference>
<evidence type="ECO:0000256" key="6">
    <source>
        <dbReference type="ARBA" id="ARBA00023136"/>
    </source>
</evidence>
<evidence type="ECO:0000256" key="7">
    <source>
        <dbReference type="SAM" id="Phobius"/>
    </source>
</evidence>
<dbReference type="InterPro" id="IPR010920">
    <property type="entry name" value="LSM_dom_sf"/>
</dbReference>
<evidence type="ECO:0000313" key="12">
    <source>
        <dbReference type="Proteomes" id="UP000609064"/>
    </source>
</evidence>
<name>A0A917DLI5_9BACT</name>
<evidence type="ECO:0000259" key="10">
    <source>
        <dbReference type="Pfam" id="PF21088"/>
    </source>
</evidence>
<dbReference type="PANTHER" id="PTHR30221">
    <property type="entry name" value="SMALL-CONDUCTANCE MECHANOSENSITIVE CHANNEL"/>
    <property type="match status" value="1"/>
</dbReference>
<feature type="domain" description="Mechanosensitive ion channel MscS C-terminal" evidence="9">
    <location>
        <begin position="174"/>
        <end position="255"/>
    </location>
</feature>
<feature type="domain" description="Mechanosensitive ion channel transmembrane helices 2/3" evidence="10">
    <location>
        <begin position="60"/>
        <end position="100"/>
    </location>
</feature>
<proteinExistence type="inferred from homology"/>
<sequence length="267" mass="29106">MEKYTDQFMSMALQYAPKILLAVVTLIVGLKIITWLTGLLQKVLRNRHVDESIIPFLGSILSVLLKVVLLITVAGMFGIETTSFVALIGGAGLAVGLALQGSLGHFASGVLVLIFKPYKVGDLVTVAGFTGEVEEIQVFTTILKTLDNKRIIIPNGSITSGPITNISGQGEIRVDMQFNVAGSESIDKVRKVVNEVANSCPLILKDKPTDVLVNCLETGTIKFDVRPWCKSASYWDVYYFMQENIKRQFDAQGVQAPTPAMNINLAK</sequence>
<feature type="domain" description="Mechanosensitive ion channel MscS" evidence="8">
    <location>
        <begin position="103"/>
        <end position="167"/>
    </location>
</feature>
<dbReference type="Pfam" id="PF21082">
    <property type="entry name" value="MS_channel_3rd"/>
    <property type="match status" value="1"/>
</dbReference>
<evidence type="ECO:0000313" key="11">
    <source>
        <dbReference type="EMBL" id="GGD46047.1"/>
    </source>
</evidence>
<comment type="subcellular location">
    <subcellularLocation>
        <location evidence="1">Cell membrane</location>
        <topology evidence="1">Multi-pass membrane protein</topology>
    </subcellularLocation>
</comment>
<dbReference type="InterPro" id="IPR006685">
    <property type="entry name" value="MscS_channel_2nd"/>
</dbReference>
<dbReference type="GO" id="GO:0008381">
    <property type="term" value="F:mechanosensitive monoatomic ion channel activity"/>
    <property type="evidence" value="ECO:0007669"/>
    <property type="project" value="InterPro"/>
</dbReference>
<keyword evidence="12" id="KW-1185">Reference proteome</keyword>
<evidence type="ECO:0000256" key="3">
    <source>
        <dbReference type="ARBA" id="ARBA00022475"/>
    </source>
</evidence>
<reference evidence="11" key="2">
    <citation type="submission" date="2020-09" db="EMBL/GenBank/DDBJ databases">
        <authorList>
            <person name="Sun Q."/>
            <person name="Zhou Y."/>
        </authorList>
    </citation>
    <scope>NUCLEOTIDE SEQUENCE</scope>
    <source>
        <strain evidence="11">CGMCC 1.15958</strain>
    </source>
</reference>
<feature type="transmembrane region" description="Helical" evidence="7">
    <location>
        <begin position="52"/>
        <end position="79"/>
    </location>
</feature>
<dbReference type="InterPro" id="IPR023408">
    <property type="entry name" value="MscS_beta-dom_sf"/>
</dbReference>
<dbReference type="Gene3D" id="3.30.70.100">
    <property type="match status" value="1"/>
</dbReference>
<evidence type="ECO:0000256" key="4">
    <source>
        <dbReference type="ARBA" id="ARBA00022692"/>
    </source>
</evidence>
<dbReference type="Proteomes" id="UP000609064">
    <property type="component" value="Unassembled WGS sequence"/>
</dbReference>
<keyword evidence="4 7" id="KW-0812">Transmembrane</keyword>
<keyword evidence="3" id="KW-1003">Cell membrane</keyword>
<comment type="similarity">
    <text evidence="2">Belongs to the MscS (TC 1.A.23) family.</text>
</comment>
<evidence type="ECO:0000259" key="8">
    <source>
        <dbReference type="Pfam" id="PF00924"/>
    </source>
</evidence>
<dbReference type="AlphaFoldDB" id="A0A917DLI5"/>
<dbReference type="InterPro" id="IPR008910">
    <property type="entry name" value="MSC_TM_helix"/>
</dbReference>
<feature type="transmembrane region" description="Helical" evidence="7">
    <location>
        <begin position="20"/>
        <end position="40"/>
    </location>
</feature>
<keyword evidence="5 7" id="KW-1133">Transmembrane helix</keyword>
<dbReference type="SUPFAM" id="SSF82689">
    <property type="entry name" value="Mechanosensitive channel protein MscS (YggB), C-terminal domain"/>
    <property type="match status" value="1"/>
</dbReference>
<dbReference type="InterPro" id="IPR045275">
    <property type="entry name" value="MscS_archaea/bacteria_type"/>
</dbReference>
<dbReference type="RefSeq" id="WP_188764684.1">
    <property type="nucleotide sequence ID" value="NZ_BMKK01000001.1"/>
</dbReference>
<dbReference type="GO" id="GO:0005886">
    <property type="term" value="C:plasma membrane"/>
    <property type="evidence" value="ECO:0007669"/>
    <property type="project" value="UniProtKB-SubCell"/>
</dbReference>
<evidence type="ECO:0000256" key="2">
    <source>
        <dbReference type="ARBA" id="ARBA00008017"/>
    </source>
</evidence>
<dbReference type="SUPFAM" id="SSF82861">
    <property type="entry name" value="Mechanosensitive channel protein MscS (YggB), transmembrane region"/>
    <property type="match status" value="1"/>
</dbReference>
<reference evidence="11" key="1">
    <citation type="journal article" date="2014" name="Int. J. Syst. Evol. Microbiol.">
        <title>Complete genome sequence of Corynebacterium casei LMG S-19264T (=DSM 44701T), isolated from a smear-ripened cheese.</title>
        <authorList>
            <consortium name="US DOE Joint Genome Institute (JGI-PGF)"/>
            <person name="Walter F."/>
            <person name="Albersmeier A."/>
            <person name="Kalinowski J."/>
            <person name="Ruckert C."/>
        </authorList>
    </citation>
    <scope>NUCLEOTIDE SEQUENCE</scope>
    <source>
        <strain evidence="11">CGMCC 1.15958</strain>
    </source>
</reference>
<dbReference type="InterPro" id="IPR011014">
    <property type="entry name" value="MscS_channel_TM-2"/>
</dbReference>
<evidence type="ECO:0000256" key="1">
    <source>
        <dbReference type="ARBA" id="ARBA00004651"/>
    </source>
</evidence>
<dbReference type="PANTHER" id="PTHR30221:SF1">
    <property type="entry name" value="SMALL-CONDUCTANCE MECHANOSENSITIVE CHANNEL"/>
    <property type="match status" value="1"/>
</dbReference>
<evidence type="ECO:0000259" key="9">
    <source>
        <dbReference type="Pfam" id="PF21082"/>
    </source>
</evidence>
<evidence type="ECO:0000256" key="5">
    <source>
        <dbReference type="ARBA" id="ARBA00022989"/>
    </source>
</evidence>
<gene>
    <name evidence="11" type="ORF">GCM10011514_07580</name>
</gene>
<dbReference type="SUPFAM" id="SSF50182">
    <property type="entry name" value="Sm-like ribonucleoproteins"/>
    <property type="match status" value="1"/>
</dbReference>
<feature type="transmembrane region" description="Helical" evidence="7">
    <location>
        <begin position="85"/>
        <end position="115"/>
    </location>
</feature>
<dbReference type="InterPro" id="IPR049142">
    <property type="entry name" value="MS_channel_1st"/>
</dbReference>
<protein>
    <submittedName>
        <fullName evidence="11">Mechanosensitive ion channel protein</fullName>
    </submittedName>
</protein>
<keyword evidence="6 7" id="KW-0472">Membrane</keyword>
<dbReference type="EMBL" id="BMKK01000001">
    <property type="protein sequence ID" value="GGD46047.1"/>
    <property type="molecule type" value="Genomic_DNA"/>
</dbReference>
<dbReference type="Pfam" id="PF00924">
    <property type="entry name" value="MS_channel_2nd"/>
    <property type="match status" value="1"/>
</dbReference>
<dbReference type="Gene3D" id="1.10.287.1260">
    <property type="match status" value="1"/>
</dbReference>